<feature type="chain" id="PRO_5045242813" description="Secreted protein" evidence="2">
    <location>
        <begin position="21"/>
        <end position="96"/>
    </location>
</feature>
<name>A0ABR1BLC2_NECAM</name>
<evidence type="ECO:0000256" key="1">
    <source>
        <dbReference type="SAM" id="MobiDB-lite"/>
    </source>
</evidence>
<comment type="caution">
    <text evidence="3">The sequence shown here is derived from an EMBL/GenBank/DDBJ whole genome shotgun (WGS) entry which is preliminary data.</text>
</comment>
<sequence length="96" mass="10237">MYSLYIVFAFLLALSRRSLASFPVGAIEAPAVHSPLPAPIAFSNGPIFTSLTPSIDPVHHTPTIEIRNVIRTGTKEAGHFSGTMHRSSGIPGPIKT</sequence>
<feature type="region of interest" description="Disordered" evidence="1">
    <location>
        <begin position="77"/>
        <end position="96"/>
    </location>
</feature>
<dbReference type="Proteomes" id="UP001303046">
    <property type="component" value="Unassembled WGS sequence"/>
</dbReference>
<protein>
    <recommendedName>
        <fullName evidence="5">Secreted protein</fullName>
    </recommendedName>
</protein>
<accession>A0ABR1BLC2</accession>
<gene>
    <name evidence="3" type="primary">Necator_chrI.g433</name>
    <name evidence="3" type="ORF">RB195_004311</name>
</gene>
<organism evidence="3 4">
    <name type="scientific">Necator americanus</name>
    <name type="common">Human hookworm</name>
    <dbReference type="NCBI Taxonomy" id="51031"/>
    <lineage>
        <taxon>Eukaryota</taxon>
        <taxon>Metazoa</taxon>
        <taxon>Ecdysozoa</taxon>
        <taxon>Nematoda</taxon>
        <taxon>Chromadorea</taxon>
        <taxon>Rhabditida</taxon>
        <taxon>Rhabditina</taxon>
        <taxon>Rhabditomorpha</taxon>
        <taxon>Strongyloidea</taxon>
        <taxon>Ancylostomatidae</taxon>
        <taxon>Bunostominae</taxon>
        <taxon>Necator</taxon>
    </lineage>
</organism>
<reference evidence="3 4" key="1">
    <citation type="submission" date="2023-08" db="EMBL/GenBank/DDBJ databases">
        <title>A Necator americanus chromosomal reference genome.</title>
        <authorList>
            <person name="Ilik V."/>
            <person name="Petrzelkova K.J."/>
            <person name="Pardy F."/>
            <person name="Fuh T."/>
            <person name="Niatou-Singa F.S."/>
            <person name="Gouil Q."/>
            <person name="Baker L."/>
            <person name="Ritchie M.E."/>
            <person name="Jex A.R."/>
            <person name="Gazzola D."/>
            <person name="Li H."/>
            <person name="Toshio Fujiwara R."/>
            <person name="Zhan B."/>
            <person name="Aroian R.V."/>
            <person name="Pafco B."/>
            <person name="Schwarz E.M."/>
        </authorList>
    </citation>
    <scope>NUCLEOTIDE SEQUENCE [LARGE SCALE GENOMIC DNA]</scope>
    <source>
        <strain evidence="3 4">Aroian</strain>
        <tissue evidence="3">Whole animal</tissue>
    </source>
</reference>
<evidence type="ECO:0008006" key="5">
    <source>
        <dbReference type="Google" id="ProtNLM"/>
    </source>
</evidence>
<keyword evidence="2" id="KW-0732">Signal</keyword>
<keyword evidence="4" id="KW-1185">Reference proteome</keyword>
<evidence type="ECO:0000313" key="4">
    <source>
        <dbReference type="Proteomes" id="UP001303046"/>
    </source>
</evidence>
<feature type="signal peptide" evidence="2">
    <location>
        <begin position="1"/>
        <end position="20"/>
    </location>
</feature>
<evidence type="ECO:0000256" key="2">
    <source>
        <dbReference type="SAM" id="SignalP"/>
    </source>
</evidence>
<dbReference type="EMBL" id="JAVFWL010000001">
    <property type="protein sequence ID" value="KAK6725913.1"/>
    <property type="molecule type" value="Genomic_DNA"/>
</dbReference>
<evidence type="ECO:0000313" key="3">
    <source>
        <dbReference type="EMBL" id="KAK6725913.1"/>
    </source>
</evidence>
<proteinExistence type="predicted"/>